<dbReference type="Proteomes" id="UP001596406">
    <property type="component" value="Unassembled WGS sequence"/>
</dbReference>
<dbReference type="EMBL" id="JBHSXM010000001">
    <property type="protein sequence ID" value="MFC6837227.1"/>
    <property type="molecule type" value="Genomic_DNA"/>
</dbReference>
<evidence type="ECO:0000313" key="1">
    <source>
        <dbReference type="EMBL" id="MFC6837227.1"/>
    </source>
</evidence>
<comment type="caution">
    <text evidence="1">The sequence shown here is derived from an EMBL/GenBank/DDBJ whole genome shotgun (WGS) entry which is preliminary data.</text>
</comment>
<protein>
    <recommendedName>
        <fullName evidence="3">Core-binding (CB) domain-containing protein</fullName>
    </recommendedName>
</protein>
<reference evidence="1 2" key="1">
    <citation type="journal article" date="2019" name="Int. J. Syst. Evol. Microbiol.">
        <title>The Global Catalogue of Microorganisms (GCM) 10K type strain sequencing project: providing services to taxonomists for standard genome sequencing and annotation.</title>
        <authorList>
            <consortium name="The Broad Institute Genomics Platform"/>
            <consortium name="The Broad Institute Genome Sequencing Center for Infectious Disease"/>
            <person name="Wu L."/>
            <person name="Ma J."/>
        </authorList>
    </citation>
    <scope>NUCLEOTIDE SEQUENCE [LARGE SCALE GENOMIC DNA]</scope>
    <source>
        <strain evidence="1 2">PSRA2</strain>
    </source>
</reference>
<evidence type="ECO:0008006" key="3">
    <source>
        <dbReference type="Google" id="ProtNLM"/>
    </source>
</evidence>
<keyword evidence="2" id="KW-1185">Reference proteome</keyword>
<dbReference type="RefSeq" id="WP_304448894.1">
    <property type="nucleotide sequence ID" value="NZ_JARRAH010000001.1"/>
</dbReference>
<organism evidence="1 2">
    <name type="scientific">Halomarina ordinaria</name>
    <dbReference type="NCBI Taxonomy" id="3033939"/>
    <lineage>
        <taxon>Archaea</taxon>
        <taxon>Methanobacteriati</taxon>
        <taxon>Methanobacteriota</taxon>
        <taxon>Stenosarchaea group</taxon>
        <taxon>Halobacteria</taxon>
        <taxon>Halobacteriales</taxon>
        <taxon>Natronomonadaceae</taxon>
        <taxon>Halomarina</taxon>
    </lineage>
</organism>
<name>A0ABD5UFJ0_9EURY</name>
<accession>A0ABD5UFJ0</accession>
<gene>
    <name evidence="1" type="ORF">ACFQHK_11990</name>
</gene>
<sequence length="88" mass="10376">MAARDRHHALATPADVNTWCEDLLEGRSAKTVYREYWVRVEHFYSWLQSHTDYPHVYHPPLMAVVECDASRRIWDAKLSGKAEARKYD</sequence>
<evidence type="ECO:0000313" key="2">
    <source>
        <dbReference type="Proteomes" id="UP001596406"/>
    </source>
</evidence>
<dbReference type="AlphaFoldDB" id="A0ABD5UFJ0"/>
<proteinExistence type="predicted"/>